<dbReference type="PANTHER" id="PTHR30540:SF94">
    <property type="entry name" value="POTASSIUM TRANSPORTER 5"/>
    <property type="match status" value="1"/>
</dbReference>
<dbReference type="Proteomes" id="UP000265520">
    <property type="component" value="Unassembled WGS sequence"/>
</dbReference>
<dbReference type="PANTHER" id="PTHR30540">
    <property type="entry name" value="OSMOTIC STRESS POTASSIUM TRANSPORTER"/>
    <property type="match status" value="1"/>
</dbReference>
<feature type="domain" description="Pterin-binding" evidence="1">
    <location>
        <begin position="1"/>
        <end position="157"/>
    </location>
</feature>
<proteinExistence type="predicted"/>
<dbReference type="InterPro" id="IPR000489">
    <property type="entry name" value="Pterin-binding_dom"/>
</dbReference>
<dbReference type="Pfam" id="PF22776">
    <property type="entry name" value="K_trans_C"/>
    <property type="match status" value="1"/>
</dbReference>
<keyword evidence="3" id="KW-1185">Reference proteome</keyword>
<sequence>MESTNYKIFQCTIRHGYSDSIGDLNEFESELIRYLREFIRDSHTQQVEASAIVEQLNEEEENVIAEPRVSSDSIQPIDIVEPEEEVENEMDLIETAWRNGVVYMCCEIEIMADPNSSILKKAGIRVFNLLRANLEHMRNYMPIPRKRLLKVGITYEV</sequence>
<comment type="caution">
    <text evidence="2">The sequence shown here is derived from an EMBL/GenBank/DDBJ whole genome shotgun (WGS) entry which is preliminary data.</text>
</comment>
<reference evidence="2 3" key="1">
    <citation type="journal article" date="2018" name="Front. Plant Sci.">
        <title>Red Clover (Trifolium pratense) and Zigzag Clover (T. medium) - A Picture of Genomic Similarities and Differences.</title>
        <authorList>
            <person name="Dluhosova J."/>
            <person name="Istvanek J."/>
            <person name="Nedelnik J."/>
            <person name="Repkova J."/>
        </authorList>
    </citation>
    <scope>NUCLEOTIDE SEQUENCE [LARGE SCALE GENOMIC DNA]</scope>
    <source>
        <strain evidence="3">cv. 10/8</strain>
        <tissue evidence="2">Leaf</tissue>
    </source>
</reference>
<accession>A0A392QGI7</accession>
<evidence type="ECO:0000259" key="1">
    <source>
        <dbReference type="PROSITE" id="PS50972"/>
    </source>
</evidence>
<dbReference type="GO" id="GO:0016020">
    <property type="term" value="C:membrane"/>
    <property type="evidence" value="ECO:0007669"/>
    <property type="project" value="InterPro"/>
</dbReference>
<evidence type="ECO:0000313" key="3">
    <source>
        <dbReference type="Proteomes" id="UP000265520"/>
    </source>
</evidence>
<dbReference type="InterPro" id="IPR003855">
    <property type="entry name" value="K+_transporter"/>
</dbReference>
<dbReference type="EMBL" id="LXQA010136484">
    <property type="protein sequence ID" value="MCI23513.1"/>
    <property type="molecule type" value="Genomic_DNA"/>
</dbReference>
<organism evidence="2 3">
    <name type="scientific">Trifolium medium</name>
    <dbReference type="NCBI Taxonomy" id="97028"/>
    <lineage>
        <taxon>Eukaryota</taxon>
        <taxon>Viridiplantae</taxon>
        <taxon>Streptophyta</taxon>
        <taxon>Embryophyta</taxon>
        <taxon>Tracheophyta</taxon>
        <taxon>Spermatophyta</taxon>
        <taxon>Magnoliopsida</taxon>
        <taxon>eudicotyledons</taxon>
        <taxon>Gunneridae</taxon>
        <taxon>Pentapetalae</taxon>
        <taxon>rosids</taxon>
        <taxon>fabids</taxon>
        <taxon>Fabales</taxon>
        <taxon>Fabaceae</taxon>
        <taxon>Papilionoideae</taxon>
        <taxon>50 kb inversion clade</taxon>
        <taxon>NPAAA clade</taxon>
        <taxon>Hologalegina</taxon>
        <taxon>IRL clade</taxon>
        <taxon>Trifolieae</taxon>
        <taxon>Trifolium</taxon>
    </lineage>
</organism>
<dbReference type="InterPro" id="IPR053952">
    <property type="entry name" value="K_trans_C"/>
</dbReference>
<name>A0A392QGI7_9FABA</name>
<dbReference type="PROSITE" id="PS50972">
    <property type="entry name" value="PTERIN_BINDING"/>
    <property type="match status" value="1"/>
</dbReference>
<dbReference type="GO" id="GO:0015079">
    <property type="term" value="F:potassium ion transmembrane transporter activity"/>
    <property type="evidence" value="ECO:0007669"/>
    <property type="project" value="InterPro"/>
</dbReference>
<protein>
    <submittedName>
        <fullName evidence="2">Potassium transporter 5-like</fullName>
    </submittedName>
</protein>
<dbReference type="GO" id="GO:0042558">
    <property type="term" value="P:pteridine-containing compound metabolic process"/>
    <property type="evidence" value="ECO:0007669"/>
    <property type="project" value="InterPro"/>
</dbReference>
<dbReference type="AlphaFoldDB" id="A0A392QGI7"/>
<evidence type="ECO:0000313" key="2">
    <source>
        <dbReference type="EMBL" id="MCI23513.1"/>
    </source>
</evidence>